<reference evidence="6 7" key="1">
    <citation type="journal article" date="2010" name="Stand. Genomic Sci.">
        <title>Complete genome sequence of Spirochaeta smaragdinae type strain (SEBR 4228).</title>
        <authorList>
            <person name="Mavromatis K."/>
            <person name="Yasawong M."/>
            <person name="Chertkov O."/>
            <person name="Lapidus A."/>
            <person name="Lucas S."/>
            <person name="Nolan M."/>
            <person name="Del Rio T.G."/>
            <person name="Tice H."/>
            <person name="Cheng J.F."/>
            <person name="Pitluck S."/>
            <person name="Liolios K."/>
            <person name="Ivanova N."/>
            <person name="Tapia R."/>
            <person name="Han C."/>
            <person name="Bruce D."/>
            <person name="Goodwin L."/>
            <person name="Pati A."/>
            <person name="Chen A."/>
            <person name="Palaniappan K."/>
            <person name="Land M."/>
            <person name="Hauser L."/>
            <person name="Chang Y.J."/>
            <person name="Jeffries C.D."/>
            <person name="Detter J.C."/>
            <person name="Rohde M."/>
            <person name="Brambilla E."/>
            <person name="Spring S."/>
            <person name="Goker M."/>
            <person name="Sikorski J."/>
            <person name="Woyke T."/>
            <person name="Bristow J."/>
            <person name="Eisen J.A."/>
            <person name="Markowitz V."/>
            <person name="Hugenholtz P."/>
            <person name="Klenk H.P."/>
            <person name="Kyrpides N.C."/>
        </authorList>
    </citation>
    <scope>NUCLEOTIDE SEQUENCE [LARGE SCALE GENOMIC DNA]</scope>
    <source>
        <strain evidence="7">DSM 11293 / JCM 15392 / SEBR 4228</strain>
    </source>
</reference>
<dbReference type="InterPro" id="IPR000595">
    <property type="entry name" value="cNMP-bd_dom"/>
</dbReference>
<protein>
    <submittedName>
        <fullName evidence="6">Transcriptional regulator, Crp/Fnr family</fullName>
    </submittedName>
</protein>
<feature type="domain" description="HTH crp-type" evidence="5">
    <location>
        <begin position="151"/>
        <end position="219"/>
    </location>
</feature>
<dbReference type="SUPFAM" id="SSF46785">
    <property type="entry name" value="Winged helix' DNA-binding domain"/>
    <property type="match status" value="1"/>
</dbReference>
<dbReference type="Pfam" id="PF13545">
    <property type="entry name" value="HTH_Crp_2"/>
    <property type="match status" value="1"/>
</dbReference>
<dbReference type="PROSITE" id="PS51063">
    <property type="entry name" value="HTH_CRP_2"/>
    <property type="match status" value="1"/>
</dbReference>
<organism evidence="6 7">
    <name type="scientific">Sediminispirochaeta smaragdinae (strain DSM 11293 / JCM 15392 / SEBR 4228)</name>
    <name type="common">Spirochaeta smaragdinae</name>
    <dbReference type="NCBI Taxonomy" id="573413"/>
    <lineage>
        <taxon>Bacteria</taxon>
        <taxon>Pseudomonadati</taxon>
        <taxon>Spirochaetota</taxon>
        <taxon>Spirochaetia</taxon>
        <taxon>Spirochaetales</taxon>
        <taxon>Spirochaetaceae</taxon>
        <taxon>Sediminispirochaeta</taxon>
    </lineage>
</organism>
<sequence length="232" mass="26195">MEAWMRSTLKRCPLFRGLSNDRFDQISGLLSVGVHSFHAGSQVAFRGDAYEDLLIILSGYLNGEFRDYSGKVLKVETLHAPDTVASAVLFAPENVLPVDLVAVSDVDLISLSRRVVLTLFHKEEQILLNYLSDNGQKLTLLAEKLRFIQFSTIKEKIANYLLDLSKSQGTETPELRITKEKLAEVFGVTRPSLSRGFQQLCDAGVICQEGSLIRLLQRRELEFLVHKEEKQR</sequence>
<evidence type="ECO:0000259" key="5">
    <source>
        <dbReference type="PROSITE" id="PS51063"/>
    </source>
</evidence>
<dbReference type="Proteomes" id="UP000002318">
    <property type="component" value="Chromosome"/>
</dbReference>
<dbReference type="KEGG" id="ssm:Spirs_1046"/>
<dbReference type="AlphaFoldDB" id="E1RCU9"/>
<evidence type="ECO:0000259" key="4">
    <source>
        <dbReference type="PROSITE" id="PS50042"/>
    </source>
</evidence>
<evidence type="ECO:0000256" key="3">
    <source>
        <dbReference type="ARBA" id="ARBA00023163"/>
    </source>
</evidence>
<keyword evidence="7" id="KW-1185">Reference proteome</keyword>
<dbReference type="InterPro" id="IPR018490">
    <property type="entry name" value="cNMP-bd_dom_sf"/>
</dbReference>
<evidence type="ECO:0000256" key="2">
    <source>
        <dbReference type="ARBA" id="ARBA00023125"/>
    </source>
</evidence>
<dbReference type="HOGENOM" id="CLU_075053_4_1_12"/>
<dbReference type="Pfam" id="PF00027">
    <property type="entry name" value="cNMP_binding"/>
    <property type="match status" value="1"/>
</dbReference>
<dbReference type="SUPFAM" id="SSF51206">
    <property type="entry name" value="cAMP-binding domain-like"/>
    <property type="match status" value="1"/>
</dbReference>
<dbReference type="GO" id="GO:0006355">
    <property type="term" value="P:regulation of DNA-templated transcription"/>
    <property type="evidence" value="ECO:0007669"/>
    <property type="project" value="InterPro"/>
</dbReference>
<keyword evidence="3" id="KW-0804">Transcription</keyword>
<dbReference type="InterPro" id="IPR012318">
    <property type="entry name" value="HTH_CRP"/>
</dbReference>
<keyword evidence="1" id="KW-0805">Transcription regulation</keyword>
<keyword evidence="2" id="KW-0238">DNA-binding</keyword>
<dbReference type="InterPro" id="IPR014710">
    <property type="entry name" value="RmlC-like_jellyroll"/>
</dbReference>
<feature type="domain" description="Cyclic nucleotide-binding" evidence="4">
    <location>
        <begin position="14"/>
        <end position="137"/>
    </location>
</feature>
<dbReference type="GO" id="GO:0003677">
    <property type="term" value="F:DNA binding"/>
    <property type="evidence" value="ECO:0007669"/>
    <property type="project" value="UniProtKB-KW"/>
</dbReference>
<dbReference type="eggNOG" id="COG0664">
    <property type="taxonomic scope" value="Bacteria"/>
</dbReference>
<name>E1RCU9_SEDSS</name>
<gene>
    <name evidence="6" type="ordered locus">Spirs_1046</name>
</gene>
<dbReference type="CDD" id="cd00038">
    <property type="entry name" value="CAP_ED"/>
    <property type="match status" value="1"/>
</dbReference>
<accession>E1RCU9</accession>
<evidence type="ECO:0000313" key="6">
    <source>
        <dbReference type="EMBL" id="ADK80179.1"/>
    </source>
</evidence>
<dbReference type="Gene3D" id="2.60.120.10">
    <property type="entry name" value="Jelly Rolls"/>
    <property type="match status" value="1"/>
</dbReference>
<dbReference type="EMBL" id="CP002116">
    <property type="protein sequence ID" value="ADK80179.1"/>
    <property type="molecule type" value="Genomic_DNA"/>
</dbReference>
<evidence type="ECO:0000256" key="1">
    <source>
        <dbReference type="ARBA" id="ARBA00023015"/>
    </source>
</evidence>
<evidence type="ECO:0000313" key="7">
    <source>
        <dbReference type="Proteomes" id="UP000002318"/>
    </source>
</evidence>
<proteinExistence type="predicted"/>
<dbReference type="PROSITE" id="PS50042">
    <property type="entry name" value="CNMP_BINDING_3"/>
    <property type="match status" value="1"/>
</dbReference>
<dbReference type="STRING" id="573413.Spirs_1046"/>
<dbReference type="InterPro" id="IPR036390">
    <property type="entry name" value="WH_DNA-bd_sf"/>
</dbReference>